<dbReference type="SUPFAM" id="SSF74650">
    <property type="entry name" value="Galactose mutarotase-like"/>
    <property type="match status" value="1"/>
</dbReference>
<dbReference type="EMBL" id="JAIRBC010000045">
    <property type="protein sequence ID" value="MCG2462781.1"/>
    <property type="molecule type" value="Genomic_DNA"/>
</dbReference>
<protein>
    <submittedName>
        <fullName evidence="4">DUF4432 family protein</fullName>
    </submittedName>
</protein>
<evidence type="ECO:0000256" key="3">
    <source>
        <dbReference type="ARBA" id="ARBA00022837"/>
    </source>
</evidence>
<keyword evidence="3" id="KW-0106">Calcium</keyword>
<dbReference type="RefSeq" id="WP_317903916.1">
    <property type="nucleotide sequence ID" value="NZ_JAIRBC010000045.1"/>
</dbReference>
<dbReference type="Gene3D" id="2.70.98.10">
    <property type="match status" value="1"/>
</dbReference>
<dbReference type="GO" id="GO:0003824">
    <property type="term" value="F:catalytic activity"/>
    <property type="evidence" value="ECO:0007669"/>
    <property type="project" value="InterPro"/>
</dbReference>
<dbReference type="InterPro" id="IPR014718">
    <property type="entry name" value="GH-type_carb-bd"/>
</dbReference>
<comment type="cofactor">
    <cofactor evidence="1">
        <name>Ca(2+)</name>
        <dbReference type="ChEBI" id="CHEBI:29108"/>
    </cofactor>
</comment>
<dbReference type="GO" id="GO:0030246">
    <property type="term" value="F:carbohydrate binding"/>
    <property type="evidence" value="ECO:0007669"/>
    <property type="project" value="InterPro"/>
</dbReference>
<comment type="caution">
    <text evidence="4">The sequence shown here is derived from an EMBL/GenBank/DDBJ whole genome shotgun (WGS) entry which is preliminary data.</text>
</comment>
<evidence type="ECO:0000256" key="2">
    <source>
        <dbReference type="ARBA" id="ARBA00011245"/>
    </source>
</evidence>
<gene>
    <name evidence="4" type="ORF">K8352_18605</name>
</gene>
<dbReference type="InterPro" id="IPR027839">
    <property type="entry name" value="DUF4432"/>
</dbReference>
<name>A0AAE3JR33_9FLAO</name>
<organism evidence="4 5">
    <name type="scientific">Cerina litoralis</name>
    <dbReference type="NCBI Taxonomy" id="2874477"/>
    <lineage>
        <taxon>Bacteria</taxon>
        <taxon>Pseudomonadati</taxon>
        <taxon>Bacteroidota</taxon>
        <taxon>Flavobacteriia</taxon>
        <taxon>Flavobacteriales</taxon>
        <taxon>Flavobacteriaceae</taxon>
        <taxon>Cerina</taxon>
    </lineage>
</organism>
<reference evidence="4" key="1">
    <citation type="submission" date="2023-02" db="EMBL/GenBank/DDBJ databases">
        <title>Genome of Flavobacteriaceae gen. nov. sp. strain F89.</title>
        <authorList>
            <person name="Wang Y."/>
        </authorList>
    </citation>
    <scope>NUCLEOTIDE SEQUENCE</scope>
    <source>
        <strain evidence="4">F89</strain>
    </source>
</reference>
<keyword evidence="5" id="KW-1185">Reference proteome</keyword>
<dbReference type="AlphaFoldDB" id="A0AAE3JR33"/>
<accession>A0AAE3JR33</accession>
<evidence type="ECO:0000256" key="1">
    <source>
        <dbReference type="ARBA" id="ARBA00001913"/>
    </source>
</evidence>
<dbReference type="GO" id="GO:0005975">
    <property type="term" value="P:carbohydrate metabolic process"/>
    <property type="evidence" value="ECO:0007669"/>
    <property type="project" value="InterPro"/>
</dbReference>
<dbReference type="Proteomes" id="UP001200642">
    <property type="component" value="Unassembled WGS sequence"/>
</dbReference>
<comment type="subunit">
    <text evidence="2">Monomer.</text>
</comment>
<evidence type="ECO:0000313" key="5">
    <source>
        <dbReference type="Proteomes" id="UP001200642"/>
    </source>
</evidence>
<evidence type="ECO:0000313" key="4">
    <source>
        <dbReference type="EMBL" id="MCG2462781.1"/>
    </source>
</evidence>
<dbReference type="InterPro" id="IPR011013">
    <property type="entry name" value="Gal_mutarotase_sf_dom"/>
</dbReference>
<sequence length="335" mass="39072">MNTDCTINGKWTYNRMKVVYMENEFLKIGILVGRGSDIFQFIYKPKGIDLLLRLDKDILNPQEIFSQQRDTKNQFEDYYYGGWQEILPNSPPLNYRGAQLGQHGEVSLIPWDFAILNQSIDEVSLKVWTRPLRYPILIEKTLTLKRGSPSLYIDETLTNESNTEQYLMWGHHIAFGLPFLKDGASIETSATRFMAEEKMPEHRIFKPNIAQDWPMVDTVASGRTDASKIVKASEGKYSDLAYLDDFKNQAYYKLSTNQMSFMISWDKSIFKSLWYWQERYATQDSPWWGKTFAVALEPWTNNWSEYPAKTDLENDWLKLEPGQVLKTSIKTSCNH</sequence>
<dbReference type="Pfam" id="PF14486">
    <property type="entry name" value="DUF4432"/>
    <property type="match status" value="1"/>
</dbReference>
<proteinExistence type="predicted"/>